<organism evidence="5">
    <name type="scientific">candidate division WOR-3 bacterium</name>
    <dbReference type="NCBI Taxonomy" id="2052148"/>
    <lineage>
        <taxon>Bacteria</taxon>
        <taxon>Bacteria division WOR-3</taxon>
    </lineage>
</organism>
<gene>
    <name evidence="5" type="ORF">ENX16_02795</name>
</gene>
<dbReference type="PANTHER" id="PTHR35800">
    <property type="entry name" value="PROTEIN JAG"/>
    <property type="match status" value="1"/>
</dbReference>
<feature type="region of interest" description="Disordered" evidence="3">
    <location>
        <begin position="1"/>
        <end position="20"/>
    </location>
</feature>
<dbReference type="InterPro" id="IPR038008">
    <property type="entry name" value="Jag_KH"/>
</dbReference>
<evidence type="ECO:0000256" key="2">
    <source>
        <dbReference type="PROSITE-ProRule" id="PRU00118"/>
    </source>
</evidence>
<protein>
    <submittedName>
        <fullName evidence="5">KH domain-containing protein</fullName>
    </submittedName>
</protein>
<dbReference type="PANTHER" id="PTHR35800:SF1">
    <property type="entry name" value="RNA-BINDING PROTEIN KHPB"/>
    <property type="match status" value="1"/>
</dbReference>
<evidence type="ECO:0000259" key="4">
    <source>
        <dbReference type="PROSITE" id="PS50823"/>
    </source>
</evidence>
<comment type="caution">
    <text evidence="5">The sequence shown here is derived from an EMBL/GenBank/DDBJ whole genome shotgun (WGS) entry which is preliminary data.</text>
</comment>
<dbReference type="InterPro" id="IPR039247">
    <property type="entry name" value="KhpB"/>
</dbReference>
<dbReference type="Pfam" id="PF07650">
    <property type="entry name" value="KH_2"/>
    <property type="match status" value="1"/>
</dbReference>
<dbReference type="Gene3D" id="3.30.1370.50">
    <property type="entry name" value="R3H-like domain"/>
    <property type="match status" value="1"/>
</dbReference>
<reference evidence="5" key="1">
    <citation type="journal article" date="2020" name="mSystems">
        <title>Genome- and Community-Level Interaction Insights into Carbon Utilization and Element Cycling Functions of Hydrothermarchaeota in Hydrothermal Sediment.</title>
        <authorList>
            <person name="Zhou Z."/>
            <person name="Liu Y."/>
            <person name="Xu W."/>
            <person name="Pan J."/>
            <person name="Luo Z.H."/>
            <person name="Li M."/>
        </authorList>
    </citation>
    <scope>NUCLEOTIDE SEQUENCE [LARGE SCALE GENOMIC DNA]</scope>
    <source>
        <strain evidence="5">SpSt-914</strain>
    </source>
</reference>
<evidence type="ECO:0000256" key="1">
    <source>
        <dbReference type="ARBA" id="ARBA00022884"/>
    </source>
</evidence>
<dbReference type="InterPro" id="IPR036867">
    <property type="entry name" value="R3H_dom_sf"/>
</dbReference>
<sequence length="185" mass="20519">MAEIQSHPETGGELNPDLNPATRVTLEKPLEEPEYIAHVIEELISHIGIRAKVEVNRTSEGYLANIKTKRASAILIGRRGSTLKALQHLVRTIVRRKYPEVLPITVDVAGYLQRRDNFLRKKALAVAKIVTETGREMALDFLSEKEMAVVRAALTVMPQVRVYAVGTGSRRNVIIAPQESQSGSN</sequence>
<dbReference type="GO" id="GO:0003723">
    <property type="term" value="F:RNA binding"/>
    <property type="evidence" value="ECO:0007669"/>
    <property type="project" value="UniProtKB-UniRule"/>
</dbReference>
<dbReference type="CDD" id="cd02414">
    <property type="entry name" value="KH-II_Jag"/>
    <property type="match status" value="1"/>
</dbReference>
<dbReference type="Gene3D" id="3.30.300.20">
    <property type="match status" value="1"/>
</dbReference>
<proteinExistence type="predicted"/>
<dbReference type="InterPro" id="IPR004044">
    <property type="entry name" value="KH_dom_type_2"/>
</dbReference>
<accession>A0A7V3UZS5</accession>
<evidence type="ECO:0000313" key="5">
    <source>
        <dbReference type="EMBL" id="HGD12992.1"/>
    </source>
</evidence>
<dbReference type="EMBL" id="DTMZ01000063">
    <property type="protein sequence ID" value="HGD12992.1"/>
    <property type="molecule type" value="Genomic_DNA"/>
</dbReference>
<dbReference type="InterPro" id="IPR015946">
    <property type="entry name" value="KH_dom-like_a/b"/>
</dbReference>
<feature type="domain" description="KH type-2" evidence="4">
    <location>
        <begin position="36"/>
        <end position="110"/>
    </location>
</feature>
<name>A0A7V3UZS5_UNCW3</name>
<dbReference type="PROSITE" id="PS50823">
    <property type="entry name" value="KH_TYPE_2"/>
    <property type="match status" value="1"/>
</dbReference>
<evidence type="ECO:0000256" key="3">
    <source>
        <dbReference type="SAM" id="MobiDB-lite"/>
    </source>
</evidence>
<keyword evidence="1 2" id="KW-0694">RNA-binding</keyword>
<dbReference type="AlphaFoldDB" id="A0A7V3UZS5"/>